<gene>
    <name evidence="3" type="ORF">ACFQFD_06910</name>
</gene>
<dbReference type="AlphaFoldDB" id="A0ABD5T9I5"/>
<evidence type="ECO:0000313" key="4">
    <source>
        <dbReference type="Proteomes" id="UP001596443"/>
    </source>
</evidence>
<dbReference type="Pfam" id="PF24364">
    <property type="entry name" value="DUF7520"/>
    <property type="match status" value="1"/>
</dbReference>
<keyword evidence="2" id="KW-1133">Transmembrane helix</keyword>
<feature type="compositionally biased region" description="Basic and acidic residues" evidence="1">
    <location>
        <begin position="14"/>
        <end position="31"/>
    </location>
</feature>
<dbReference type="RefSeq" id="WP_284062545.1">
    <property type="nucleotide sequence ID" value="NZ_CP126158.1"/>
</dbReference>
<dbReference type="Proteomes" id="UP001596443">
    <property type="component" value="Unassembled WGS sequence"/>
</dbReference>
<dbReference type="GeneID" id="81208763"/>
<keyword evidence="4" id="KW-1185">Reference proteome</keyword>
<accession>A0ABD5T9I5</accession>
<feature type="transmembrane region" description="Helical" evidence="2">
    <location>
        <begin position="57"/>
        <end position="78"/>
    </location>
</feature>
<evidence type="ECO:0000256" key="2">
    <source>
        <dbReference type="SAM" id="Phobius"/>
    </source>
</evidence>
<evidence type="ECO:0000256" key="1">
    <source>
        <dbReference type="SAM" id="MobiDB-lite"/>
    </source>
</evidence>
<organism evidence="3 4">
    <name type="scientific">Halobaculum halobium</name>
    <dbReference type="NCBI Taxonomy" id="3032281"/>
    <lineage>
        <taxon>Archaea</taxon>
        <taxon>Methanobacteriati</taxon>
        <taxon>Methanobacteriota</taxon>
        <taxon>Stenosarchaea group</taxon>
        <taxon>Halobacteria</taxon>
        <taxon>Halobacteriales</taxon>
        <taxon>Haloferacaceae</taxon>
        <taxon>Halobaculum</taxon>
    </lineage>
</organism>
<comment type="caution">
    <text evidence="3">The sequence shown here is derived from an EMBL/GenBank/DDBJ whole genome shotgun (WGS) entry which is preliminary data.</text>
</comment>
<proteinExistence type="predicted"/>
<evidence type="ECO:0000313" key="3">
    <source>
        <dbReference type="EMBL" id="MFC6785709.1"/>
    </source>
</evidence>
<reference evidence="3 4" key="1">
    <citation type="journal article" date="2019" name="Int. J. Syst. Evol. Microbiol.">
        <title>The Global Catalogue of Microorganisms (GCM) 10K type strain sequencing project: providing services to taxonomists for standard genome sequencing and annotation.</title>
        <authorList>
            <consortium name="The Broad Institute Genomics Platform"/>
            <consortium name="The Broad Institute Genome Sequencing Center for Infectious Disease"/>
            <person name="Wu L."/>
            <person name="Ma J."/>
        </authorList>
    </citation>
    <scope>NUCLEOTIDE SEQUENCE [LARGE SCALE GENOMIC DNA]</scope>
    <source>
        <strain evidence="3 4">SYNS20</strain>
    </source>
</reference>
<dbReference type="EMBL" id="JBHSWX010000012">
    <property type="protein sequence ID" value="MFC6785709.1"/>
    <property type="molecule type" value="Genomic_DNA"/>
</dbReference>
<feature type="transmembrane region" description="Helical" evidence="2">
    <location>
        <begin position="98"/>
        <end position="123"/>
    </location>
</feature>
<dbReference type="InterPro" id="IPR055942">
    <property type="entry name" value="DUF7520"/>
</dbReference>
<evidence type="ECO:0008006" key="5">
    <source>
        <dbReference type="Google" id="ProtNLM"/>
    </source>
</evidence>
<sequence length="131" mass="12623">MSDRGATDGVDDSGGDRPTGDPSADDGHSPRDSGGATDDGGLIEGEPSAVEASGRPYLIGAAAVVTLFAAAAGYVVAANNAVGSVTVFGAVTVPGTPTAVAAYGAVLSLAVLGVLFGLVTVAARFDDDAVN</sequence>
<protein>
    <recommendedName>
        <fullName evidence="5">Cox cluster protein</fullName>
    </recommendedName>
</protein>
<keyword evidence="2" id="KW-0472">Membrane</keyword>
<keyword evidence="2" id="KW-0812">Transmembrane</keyword>
<feature type="region of interest" description="Disordered" evidence="1">
    <location>
        <begin position="1"/>
        <end position="47"/>
    </location>
</feature>
<name>A0ABD5T9I5_9EURY</name>